<accession>A0A0E9RJE1</accession>
<reference evidence="1" key="2">
    <citation type="journal article" date="2015" name="Fish Shellfish Immunol.">
        <title>Early steps in the European eel (Anguilla anguilla)-Vibrio vulnificus interaction in the gills: Role of the RtxA13 toxin.</title>
        <authorList>
            <person name="Callol A."/>
            <person name="Pajuelo D."/>
            <person name="Ebbesson L."/>
            <person name="Teles M."/>
            <person name="MacKenzie S."/>
            <person name="Amaro C."/>
        </authorList>
    </citation>
    <scope>NUCLEOTIDE SEQUENCE</scope>
</reference>
<protein>
    <submittedName>
        <fullName evidence="1">Uncharacterized protein</fullName>
    </submittedName>
</protein>
<organism evidence="1">
    <name type="scientific">Anguilla anguilla</name>
    <name type="common">European freshwater eel</name>
    <name type="synonym">Muraena anguilla</name>
    <dbReference type="NCBI Taxonomy" id="7936"/>
    <lineage>
        <taxon>Eukaryota</taxon>
        <taxon>Metazoa</taxon>
        <taxon>Chordata</taxon>
        <taxon>Craniata</taxon>
        <taxon>Vertebrata</taxon>
        <taxon>Euteleostomi</taxon>
        <taxon>Actinopterygii</taxon>
        <taxon>Neopterygii</taxon>
        <taxon>Teleostei</taxon>
        <taxon>Anguilliformes</taxon>
        <taxon>Anguillidae</taxon>
        <taxon>Anguilla</taxon>
    </lineage>
</organism>
<sequence length="62" mass="6934">MCKCGLTVASSVCHTGNLVCNVQYKCVQWHLESGVTYLISPMASFQLPHKSINIHRGVKMRQ</sequence>
<reference evidence="1" key="1">
    <citation type="submission" date="2014-11" db="EMBL/GenBank/DDBJ databases">
        <authorList>
            <person name="Amaro Gonzalez C."/>
        </authorList>
    </citation>
    <scope>NUCLEOTIDE SEQUENCE</scope>
</reference>
<name>A0A0E9RJE1_ANGAN</name>
<evidence type="ECO:0000313" key="1">
    <source>
        <dbReference type="EMBL" id="JAH28917.1"/>
    </source>
</evidence>
<dbReference type="EMBL" id="GBXM01079660">
    <property type="protein sequence ID" value="JAH28917.1"/>
    <property type="molecule type" value="Transcribed_RNA"/>
</dbReference>
<dbReference type="AlphaFoldDB" id="A0A0E9RJE1"/>
<proteinExistence type="predicted"/>